<reference evidence="1" key="1">
    <citation type="submission" date="2021-05" db="EMBL/GenBank/DDBJ databases">
        <authorList>
            <person name="Alioto T."/>
            <person name="Alioto T."/>
            <person name="Gomez Garrido J."/>
        </authorList>
    </citation>
    <scope>NUCLEOTIDE SEQUENCE</scope>
</reference>
<name>A0A8D8Z9I1_9HEMI</name>
<dbReference type="EMBL" id="HBUF01440201">
    <property type="protein sequence ID" value="CAG6742885.1"/>
    <property type="molecule type" value="Transcribed_RNA"/>
</dbReference>
<proteinExistence type="predicted"/>
<sequence>MMMMMMIKNMRKNMRNLYRKSKRKTISVQDLNTPGKNISRKMTCIECYKMTTRKIQKSQYKLQQKCTNLSNNLGIQVIQRKMLLPSMGQLMEKKRTSLKISNKLGIQVIRRKMLLPNMGRPIEKKRTCLENGLSKRRKH</sequence>
<organism evidence="1">
    <name type="scientific">Cacopsylla melanoneura</name>
    <dbReference type="NCBI Taxonomy" id="428564"/>
    <lineage>
        <taxon>Eukaryota</taxon>
        <taxon>Metazoa</taxon>
        <taxon>Ecdysozoa</taxon>
        <taxon>Arthropoda</taxon>
        <taxon>Hexapoda</taxon>
        <taxon>Insecta</taxon>
        <taxon>Pterygota</taxon>
        <taxon>Neoptera</taxon>
        <taxon>Paraneoptera</taxon>
        <taxon>Hemiptera</taxon>
        <taxon>Sternorrhyncha</taxon>
        <taxon>Psylloidea</taxon>
        <taxon>Psyllidae</taxon>
        <taxon>Psyllinae</taxon>
        <taxon>Cacopsylla</taxon>
    </lineage>
</organism>
<dbReference type="AlphaFoldDB" id="A0A8D8Z9I1"/>
<evidence type="ECO:0000313" key="1">
    <source>
        <dbReference type="EMBL" id="CAG6742885.1"/>
    </source>
</evidence>
<accession>A0A8D8Z9I1</accession>
<protein>
    <submittedName>
        <fullName evidence="1">Uncharacterized protein</fullName>
    </submittedName>
</protein>